<dbReference type="OrthoDB" id="291501at2"/>
<accession>A0A5C5YLQ1</accession>
<dbReference type="PANTHER" id="PTHR32305">
    <property type="match status" value="1"/>
</dbReference>
<dbReference type="NCBIfam" id="TIGR03696">
    <property type="entry name" value="Rhs_assc_core"/>
    <property type="match status" value="1"/>
</dbReference>
<comment type="caution">
    <text evidence="1">The sequence shown here is derived from an EMBL/GenBank/DDBJ whole genome shotgun (WGS) entry which is preliminary data.</text>
</comment>
<name>A0A5C5YLQ1_9BACT</name>
<dbReference type="InterPro" id="IPR050708">
    <property type="entry name" value="T6SS_VgrG/RHS"/>
</dbReference>
<dbReference type="Proteomes" id="UP000315010">
    <property type="component" value="Unassembled WGS sequence"/>
</dbReference>
<dbReference type="PRINTS" id="PR00394">
    <property type="entry name" value="RHSPROTEIN"/>
</dbReference>
<dbReference type="Gene3D" id="2.180.10.10">
    <property type="entry name" value="RHS repeat-associated core"/>
    <property type="match status" value="1"/>
</dbReference>
<dbReference type="InterPro" id="IPR022385">
    <property type="entry name" value="Rhs_assc_core"/>
</dbReference>
<dbReference type="EC" id="3.1.-.-" evidence="1"/>
<dbReference type="AlphaFoldDB" id="A0A5C5YLQ1"/>
<dbReference type="PANTHER" id="PTHR32305:SF15">
    <property type="entry name" value="PROTEIN RHSA-RELATED"/>
    <property type="match status" value="1"/>
</dbReference>
<evidence type="ECO:0000313" key="2">
    <source>
        <dbReference type="Proteomes" id="UP000315010"/>
    </source>
</evidence>
<dbReference type="GO" id="GO:0016787">
    <property type="term" value="F:hydrolase activity"/>
    <property type="evidence" value="ECO:0007669"/>
    <property type="project" value="UniProtKB-KW"/>
</dbReference>
<gene>
    <name evidence="1" type="primary">wapA_9</name>
    <name evidence="1" type="ORF">CA13_73200</name>
</gene>
<proteinExistence type="predicted"/>
<reference evidence="1 2" key="1">
    <citation type="submission" date="2019-02" db="EMBL/GenBank/DDBJ databases">
        <title>Deep-cultivation of Planctomycetes and their phenomic and genomic characterization uncovers novel biology.</title>
        <authorList>
            <person name="Wiegand S."/>
            <person name="Jogler M."/>
            <person name="Boedeker C."/>
            <person name="Pinto D."/>
            <person name="Vollmers J."/>
            <person name="Rivas-Marin E."/>
            <person name="Kohn T."/>
            <person name="Peeters S.H."/>
            <person name="Heuer A."/>
            <person name="Rast P."/>
            <person name="Oberbeckmann S."/>
            <person name="Bunk B."/>
            <person name="Jeske O."/>
            <person name="Meyerdierks A."/>
            <person name="Storesund J.E."/>
            <person name="Kallscheuer N."/>
            <person name="Luecker S."/>
            <person name="Lage O.M."/>
            <person name="Pohl T."/>
            <person name="Merkel B.J."/>
            <person name="Hornburger P."/>
            <person name="Mueller R.-W."/>
            <person name="Bruemmer F."/>
            <person name="Labrenz M."/>
            <person name="Spormann A.M."/>
            <person name="Op Den Camp H."/>
            <person name="Overmann J."/>
            <person name="Amann R."/>
            <person name="Jetten M.S.M."/>
            <person name="Mascher T."/>
            <person name="Medema M.H."/>
            <person name="Devos D.P."/>
            <person name="Kaster A.-K."/>
            <person name="Ovreas L."/>
            <person name="Rohde M."/>
            <person name="Galperin M.Y."/>
            <person name="Jogler C."/>
        </authorList>
    </citation>
    <scope>NUCLEOTIDE SEQUENCE [LARGE SCALE GENOMIC DNA]</scope>
    <source>
        <strain evidence="1 2">CA13</strain>
    </source>
</reference>
<organism evidence="1 2">
    <name type="scientific">Novipirellula herctigrandis</name>
    <dbReference type="NCBI Taxonomy" id="2527986"/>
    <lineage>
        <taxon>Bacteria</taxon>
        <taxon>Pseudomonadati</taxon>
        <taxon>Planctomycetota</taxon>
        <taxon>Planctomycetia</taxon>
        <taxon>Pirellulales</taxon>
        <taxon>Pirellulaceae</taxon>
        <taxon>Novipirellula</taxon>
    </lineage>
</organism>
<protein>
    <submittedName>
        <fullName evidence="1">tRNA3(Ser)-specific nuclease WapA</fullName>
        <ecNumber evidence="1">3.1.-.-</ecNumber>
    </submittedName>
</protein>
<evidence type="ECO:0000313" key="1">
    <source>
        <dbReference type="EMBL" id="TWT75747.1"/>
    </source>
</evidence>
<keyword evidence="2" id="KW-1185">Reference proteome</keyword>
<dbReference type="EMBL" id="SJPJ01000003">
    <property type="protein sequence ID" value="TWT75747.1"/>
    <property type="molecule type" value="Genomic_DNA"/>
</dbReference>
<sequence length="351" mass="38204">MTYQFDALGRRVARDDGTTVTVFVQSGQQTIADYVSGAVPASPTYTYVYASYIDEPVMRAGVGGLRYLHRNQQYSVIALTDSAGAIKERYAYDAYGSPVFLDASGSQPATSSENNRYLYTGREYDEALGLYHYRARMYDSVAGRFCSRDPIGYADDYHLYAYLLSGLLSSIDPSGNCKVIATSLVSSVVTIGGAVRAGVGTSTKKVALPDGTTIRVPDVSPKILDHEVVFKVTCAKLQRLATSFECDCNCDGVPEITTEYTYSFNVFDADLERNHGVTVIKARILGLAKTMPGFPKGGPKVDPFLPLPGIELNMTYWQIHPSEMKFATEACKEEAENVNGPIRPASPVSGC</sequence>
<keyword evidence="1" id="KW-0378">Hydrolase</keyword>